<dbReference type="EMBL" id="JBEZAM010000001">
    <property type="protein sequence ID" value="MEU7291902.1"/>
    <property type="molecule type" value="Genomic_DNA"/>
</dbReference>
<keyword evidence="3" id="KW-0274">FAD</keyword>
<dbReference type="InterPro" id="IPR052206">
    <property type="entry name" value="Retinol_saturase"/>
</dbReference>
<keyword evidence="6" id="KW-0472">Membrane</keyword>
<dbReference type="InterPro" id="IPR002937">
    <property type="entry name" value="Amino_oxidase"/>
</dbReference>
<dbReference type="PANTHER" id="PTHR46091">
    <property type="entry name" value="BLR7054 PROTEIN"/>
    <property type="match status" value="1"/>
</dbReference>
<feature type="transmembrane region" description="Helical" evidence="6">
    <location>
        <begin position="12"/>
        <end position="30"/>
    </location>
</feature>
<reference evidence="8 9" key="1">
    <citation type="submission" date="2024-06" db="EMBL/GenBank/DDBJ databases">
        <title>The Natural Products Discovery Center: Release of the First 8490 Sequenced Strains for Exploring Actinobacteria Biosynthetic Diversity.</title>
        <authorList>
            <person name="Kalkreuter E."/>
            <person name="Kautsar S.A."/>
            <person name="Yang D."/>
            <person name="Bader C.D."/>
            <person name="Teijaro C.N."/>
            <person name="Fluegel L."/>
            <person name="Davis C.M."/>
            <person name="Simpson J.R."/>
            <person name="Lauterbach L."/>
            <person name="Steele A.D."/>
            <person name="Gui C."/>
            <person name="Meng S."/>
            <person name="Li G."/>
            <person name="Viehrig K."/>
            <person name="Ye F."/>
            <person name="Su P."/>
            <person name="Kiefer A.F."/>
            <person name="Nichols A."/>
            <person name="Cepeda A.J."/>
            <person name="Yan W."/>
            <person name="Fan B."/>
            <person name="Jiang Y."/>
            <person name="Adhikari A."/>
            <person name="Zheng C.-J."/>
            <person name="Schuster L."/>
            <person name="Cowan T.M."/>
            <person name="Smanski M.J."/>
            <person name="Chevrette M.G."/>
            <person name="De Carvalho L.P.S."/>
            <person name="Shen B."/>
        </authorList>
    </citation>
    <scope>NUCLEOTIDE SEQUENCE [LARGE SCALE GENOMIC DNA]</scope>
    <source>
        <strain evidence="8 9">NPDC045705</strain>
    </source>
</reference>
<dbReference type="RefSeq" id="WP_359203237.1">
    <property type="nucleotide sequence ID" value="NZ_JBEZAM010000001.1"/>
</dbReference>
<keyword evidence="6" id="KW-1133">Transmembrane helix</keyword>
<dbReference type="InterPro" id="IPR036188">
    <property type="entry name" value="FAD/NAD-bd_sf"/>
</dbReference>
<name>A0ABV3CNY1_STREX</name>
<keyword evidence="5" id="KW-0520">NAD</keyword>
<proteinExistence type="predicted"/>
<evidence type="ECO:0000256" key="2">
    <source>
        <dbReference type="ARBA" id="ARBA00022729"/>
    </source>
</evidence>
<evidence type="ECO:0000256" key="3">
    <source>
        <dbReference type="ARBA" id="ARBA00022827"/>
    </source>
</evidence>
<evidence type="ECO:0000313" key="8">
    <source>
        <dbReference type="EMBL" id="MEU7291902.1"/>
    </source>
</evidence>
<dbReference type="SUPFAM" id="SSF51905">
    <property type="entry name" value="FAD/NAD(P)-binding domain"/>
    <property type="match status" value="1"/>
</dbReference>
<keyword evidence="4" id="KW-0521">NADP</keyword>
<dbReference type="Pfam" id="PF01593">
    <property type="entry name" value="Amino_oxidase"/>
    <property type="match status" value="1"/>
</dbReference>
<evidence type="ECO:0000256" key="6">
    <source>
        <dbReference type="SAM" id="Phobius"/>
    </source>
</evidence>
<evidence type="ECO:0000313" key="9">
    <source>
        <dbReference type="Proteomes" id="UP001551210"/>
    </source>
</evidence>
<dbReference type="PANTHER" id="PTHR46091:SF3">
    <property type="entry name" value="AMINE OXIDASE DOMAIN-CONTAINING PROTEIN"/>
    <property type="match status" value="1"/>
</dbReference>
<comment type="caution">
    <text evidence="8">The sequence shown here is derived from an EMBL/GenBank/DDBJ whole genome shotgun (WGS) entry which is preliminary data.</text>
</comment>
<accession>A0ABV3CNY1</accession>
<protein>
    <submittedName>
        <fullName evidence="8">NAD(P)/FAD-dependent oxidoreductase</fullName>
    </submittedName>
</protein>
<keyword evidence="6" id="KW-0812">Transmembrane</keyword>
<evidence type="ECO:0000256" key="1">
    <source>
        <dbReference type="ARBA" id="ARBA00022630"/>
    </source>
</evidence>
<organism evidence="8 9">
    <name type="scientific">Streptomyces exfoliatus</name>
    <name type="common">Streptomyces hydrogenans</name>
    <dbReference type="NCBI Taxonomy" id="1905"/>
    <lineage>
        <taxon>Bacteria</taxon>
        <taxon>Bacillati</taxon>
        <taxon>Actinomycetota</taxon>
        <taxon>Actinomycetes</taxon>
        <taxon>Kitasatosporales</taxon>
        <taxon>Streptomycetaceae</taxon>
        <taxon>Streptomyces</taxon>
    </lineage>
</organism>
<sequence>MAKQDDQDQWDAIVVGSGMGGLVCAAYLAAAGRRVLVLEQHDVAGGNSHVFRRRRAYEFDVGVHYLGDCGPDGVLPAIFSGLGLAGRVTYREMDRDGFDRITLPGLTLDVPVGWERYTERLTRAFPEYADGITRFTGICADVAAEARFLMLSDGDLTGTELLARTAVTVRWGRRTLAELFDHCGLPPRVRTVLAAQSPNYGMGPQEAVVSRHAAVTDHYLRGAYYPEGGGQVLPAALVEALEAHGGELRTRCRVARILVEDGRVTGVGTTDGALLRAPLVVSNADYTRTVLELVGEEHLGRRTADKTRQARMALPFATLYLGLDRELPDRPNANLWWFRDDDIETAYRRLAEERSGPVPFLFVSFASLKDPGARNVCPPGHSNLQVMTLCPPGYEYWGAHTGPAAGERYRRNQGYQKRKAQLTESLLSAAETALGPLRDHITHLEAATPLTHERYTLASGGTPYGIARWGTAGSRPDTRSTIEGLHVVGASTRYGSGIAGAAVSGMACAAQILERRLLPEVHRGAVLGDPDLLPDRAADWDPLAVSRGAGRRTARGLARIG</sequence>
<evidence type="ECO:0000256" key="4">
    <source>
        <dbReference type="ARBA" id="ARBA00022857"/>
    </source>
</evidence>
<evidence type="ECO:0000259" key="7">
    <source>
        <dbReference type="Pfam" id="PF01593"/>
    </source>
</evidence>
<keyword evidence="9" id="KW-1185">Reference proteome</keyword>
<gene>
    <name evidence="8" type="ORF">AB0A76_01650</name>
</gene>
<dbReference type="Gene3D" id="3.50.50.60">
    <property type="entry name" value="FAD/NAD(P)-binding domain"/>
    <property type="match status" value="2"/>
</dbReference>
<keyword evidence="1" id="KW-0285">Flavoprotein</keyword>
<keyword evidence="2" id="KW-0732">Signal</keyword>
<feature type="domain" description="Amine oxidase" evidence="7">
    <location>
        <begin position="19"/>
        <end position="513"/>
    </location>
</feature>
<evidence type="ECO:0000256" key="5">
    <source>
        <dbReference type="ARBA" id="ARBA00023027"/>
    </source>
</evidence>
<dbReference type="Proteomes" id="UP001551210">
    <property type="component" value="Unassembled WGS sequence"/>
</dbReference>